<dbReference type="NCBIfam" id="TIGR01023">
    <property type="entry name" value="rpmG_bact"/>
    <property type="match status" value="1"/>
</dbReference>
<dbReference type="GO" id="GO:0003735">
    <property type="term" value="F:structural constituent of ribosome"/>
    <property type="evidence" value="ECO:0007669"/>
    <property type="project" value="InterPro"/>
</dbReference>
<dbReference type="NCBIfam" id="NF001860">
    <property type="entry name" value="PRK00595.1"/>
    <property type="match status" value="1"/>
</dbReference>
<evidence type="ECO:0000313" key="7">
    <source>
        <dbReference type="EMBL" id="QDO92087.1"/>
    </source>
</evidence>
<dbReference type="Proteomes" id="UP000249099">
    <property type="component" value="Unassembled WGS sequence"/>
</dbReference>
<name>A0A1S8KP57_9LACT</name>
<dbReference type="RefSeq" id="WP_004635516.1">
    <property type="nucleotide sequence ID" value="NZ_CAJHJL010000007.1"/>
</dbReference>
<dbReference type="InterPro" id="IPR038584">
    <property type="entry name" value="Ribosomal_bL33_sf"/>
</dbReference>
<dbReference type="InterPro" id="IPR011332">
    <property type="entry name" value="Ribosomal_zn-bd"/>
</dbReference>
<dbReference type="GO" id="GO:1990904">
    <property type="term" value="C:ribonucleoprotein complex"/>
    <property type="evidence" value="ECO:0007669"/>
    <property type="project" value="UniProtKB-KW"/>
</dbReference>
<dbReference type="AlphaFoldDB" id="A0A1S8KP57"/>
<dbReference type="GO" id="GO:0005840">
    <property type="term" value="C:ribosome"/>
    <property type="evidence" value="ECO:0007669"/>
    <property type="project" value="UniProtKB-KW"/>
</dbReference>
<evidence type="ECO:0000313" key="8">
    <source>
        <dbReference type="EMBL" id="RAN64876.1"/>
    </source>
</evidence>
<dbReference type="GeneID" id="42694074"/>
<sequence length="51" mass="5946">MKKKTKVGLACTDCGSRNYSKNKSAKLQTKRLEIKKYCSRCDEHTIHKETR</sequence>
<reference evidence="6 9" key="1">
    <citation type="submission" date="2017-01" db="EMBL/GenBank/DDBJ databases">
        <title>Complete Genome Sequence of Dolosigranulum pigrum isolated from a Patient with interstitial lung disease.</title>
        <authorList>
            <person name="Mukhopadhyay R."/>
            <person name="Joaquin J."/>
            <person name="Hogue R."/>
            <person name="Fitzgerald S."/>
            <person name="Jospin G."/>
            <person name="Eisen J.A."/>
            <person name="Chaturvedi V."/>
        </authorList>
    </citation>
    <scope>NUCLEOTIDE SEQUENCE [LARGE SCALE GENOMIC DNA]</scope>
    <source>
        <strain evidence="6 9">15S00348</strain>
    </source>
</reference>
<evidence type="ECO:0000313" key="9">
    <source>
        <dbReference type="Proteomes" id="UP000190409"/>
    </source>
</evidence>
<keyword evidence="3 5" id="KW-0687">Ribonucleoprotein</keyword>
<dbReference type="GO" id="GO:0005737">
    <property type="term" value="C:cytoplasm"/>
    <property type="evidence" value="ECO:0007669"/>
    <property type="project" value="UniProtKB-ARBA"/>
</dbReference>
<dbReference type="InterPro" id="IPR018264">
    <property type="entry name" value="Ribosomal_bL33_CS"/>
</dbReference>
<dbReference type="InterPro" id="IPR001705">
    <property type="entry name" value="Ribosomal_bL33"/>
</dbReference>
<dbReference type="KEGG" id="dpm:FNV33_08810"/>
<protein>
    <recommendedName>
        <fullName evidence="4 5">Large ribosomal subunit protein bL33</fullName>
    </recommendedName>
</protein>
<dbReference type="Pfam" id="PF00471">
    <property type="entry name" value="Ribosomal_L33"/>
    <property type="match status" value="1"/>
</dbReference>
<reference evidence="7 11" key="3">
    <citation type="submission" date="2019-07" db="EMBL/GenBank/DDBJ databases">
        <title>Genome assembly of a nasal isolate of Dolosigranulum pigrum from a chronic sinusitis patient.</title>
        <authorList>
            <person name="Baig S."/>
            <person name="Overballe-Petersen S."/>
            <person name="Kaspar U."/>
            <person name="Rendboe A."/>
            <person name="de Man T."/>
            <person name="Liu C."/>
            <person name="Price L.B."/>
            <person name="Stegger M."/>
            <person name="Becker K."/>
            <person name="Skytt Andersen P."/>
        </authorList>
    </citation>
    <scope>NUCLEOTIDE SEQUENCE [LARGE SCALE GENOMIC DNA]</scope>
    <source>
        <strain evidence="7 11">83VPs-KB5</strain>
    </source>
</reference>
<accession>A0A1S8KP57</accession>
<evidence type="ECO:0000313" key="6">
    <source>
        <dbReference type="EMBL" id="OOL81518.1"/>
    </source>
</evidence>
<evidence type="ECO:0000256" key="1">
    <source>
        <dbReference type="ARBA" id="ARBA00007596"/>
    </source>
</evidence>
<evidence type="ECO:0000256" key="3">
    <source>
        <dbReference type="ARBA" id="ARBA00023274"/>
    </source>
</evidence>
<dbReference type="PROSITE" id="PS00582">
    <property type="entry name" value="RIBOSOMAL_L33"/>
    <property type="match status" value="1"/>
</dbReference>
<dbReference type="EMBL" id="CP041626">
    <property type="protein sequence ID" value="QDO92087.1"/>
    <property type="molecule type" value="Genomic_DNA"/>
</dbReference>
<proteinExistence type="inferred from homology"/>
<evidence type="ECO:0000256" key="5">
    <source>
        <dbReference type="HAMAP-Rule" id="MF_00294"/>
    </source>
</evidence>
<evidence type="ECO:0000313" key="11">
    <source>
        <dbReference type="Proteomes" id="UP000315953"/>
    </source>
</evidence>
<dbReference type="Gene3D" id="2.20.28.120">
    <property type="entry name" value="Ribosomal protein L33"/>
    <property type="match status" value="1"/>
</dbReference>
<evidence type="ECO:0000313" key="10">
    <source>
        <dbReference type="Proteomes" id="UP000249099"/>
    </source>
</evidence>
<dbReference type="OrthoDB" id="9801333at2"/>
<dbReference type="NCBIfam" id="NF001764">
    <property type="entry name" value="PRK00504.1"/>
    <property type="match status" value="1"/>
</dbReference>
<reference evidence="8 10" key="2">
    <citation type="submission" date="2017-03" db="EMBL/GenBank/DDBJ databases">
        <title>wgs assembly of Dolosigranulum pigrum KPL CDC strains.</title>
        <authorList>
            <person name="Brugger S.D."/>
            <person name="Pettigrew M."/>
            <person name="Kong Y."/>
            <person name="Lemon K.P."/>
        </authorList>
    </citation>
    <scope>NUCLEOTIDE SEQUENCE [LARGE SCALE GENOMIC DNA]</scope>
    <source>
        <strain evidence="8 10">KPL1931_CDC4294-98</strain>
    </source>
</reference>
<dbReference type="SUPFAM" id="SSF57829">
    <property type="entry name" value="Zn-binding ribosomal proteins"/>
    <property type="match status" value="1"/>
</dbReference>
<evidence type="ECO:0000256" key="2">
    <source>
        <dbReference type="ARBA" id="ARBA00022980"/>
    </source>
</evidence>
<comment type="similarity">
    <text evidence="1 5">Belongs to the bacterial ribosomal protein bL33 family.</text>
</comment>
<dbReference type="EMBL" id="MUYF01000003">
    <property type="protein sequence ID" value="OOL81518.1"/>
    <property type="molecule type" value="Genomic_DNA"/>
</dbReference>
<organism evidence="6 9">
    <name type="scientific">Dolosigranulum pigrum</name>
    <dbReference type="NCBI Taxonomy" id="29394"/>
    <lineage>
        <taxon>Bacteria</taxon>
        <taxon>Bacillati</taxon>
        <taxon>Bacillota</taxon>
        <taxon>Bacilli</taxon>
        <taxon>Lactobacillales</taxon>
        <taxon>Carnobacteriaceae</taxon>
        <taxon>Dolosigranulum</taxon>
    </lineage>
</organism>
<dbReference type="GO" id="GO:0006412">
    <property type="term" value="P:translation"/>
    <property type="evidence" value="ECO:0007669"/>
    <property type="project" value="UniProtKB-UniRule"/>
</dbReference>
<dbReference type="EMBL" id="NAQV01000004">
    <property type="protein sequence ID" value="RAN64876.1"/>
    <property type="molecule type" value="Genomic_DNA"/>
</dbReference>
<evidence type="ECO:0000256" key="4">
    <source>
        <dbReference type="ARBA" id="ARBA00035176"/>
    </source>
</evidence>
<dbReference type="Proteomes" id="UP000315953">
    <property type="component" value="Chromosome"/>
</dbReference>
<gene>
    <name evidence="5 7" type="primary">rpmG</name>
    <name evidence="8" type="ORF">B8A44_01395</name>
    <name evidence="6" type="ORF">BWX42_07250</name>
    <name evidence="7" type="ORF">FNV33_08810</name>
</gene>
<dbReference type="HAMAP" id="MF_00294">
    <property type="entry name" value="Ribosomal_bL33"/>
    <property type="match status" value="1"/>
</dbReference>
<keyword evidence="2 5" id="KW-0689">Ribosomal protein</keyword>
<dbReference type="Proteomes" id="UP000190409">
    <property type="component" value="Unassembled WGS sequence"/>
</dbReference>